<evidence type="ECO:0000256" key="3">
    <source>
        <dbReference type="ARBA" id="ARBA00022989"/>
    </source>
</evidence>
<accession>A0A0R3U4L2</accession>
<dbReference type="OrthoDB" id="6271103at2759"/>
<sequence length="338" mass="37965">MPVIISIPQSESSTAQFIHLITLVYIGGPVMVVGVVLSLLTLFLFWYDSHTFISTRFTLSAIAIVDVGYLAFMFAFWTVRRAFPSDHPTTIALTHPTTYAILFYGANVFELYRNWLLLVMTIERFVFFYKPVKFKIIWNLTRVRIIVICVGLASMFLRIPVIIYVVASKNEPEDCEVAKIAKMTHILTDMLALTSLPLILMLFFSFLTTKTVMQVMHSDFSDLEKEIAIVNARTSARILKILRTTLSVFIITSAPAIPATFLNVYLVFKDINGTRLNVASAALNSVANLASVVSSSSNFFVYIFQSRRYRGIFKKCLQGRSCRLGQSALSSGGGLDFH</sequence>
<evidence type="ECO:0000256" key="4">
    <source>
        <dbReference type="ARBA" id="ARBA00023136"/>
    </source>
</evidence>
<evidence type="ECO:0000259" key="6">
    <source>
        <dbReference type="PROSITE" id="PS50262"/>
    </source>
</evidence>
<dbReference type="Proteomes" id="UP000267029">
    <property type="component" value="Unassembled WGS sequence"/>
</dbReference>
<evidence type="ECO:0000256" key="5">
    <source>
        <dbReference type="SAM" id="Phobius"/>
    </source>
</evidence>
<dbReference type="InterPro" id="IPR000276">
    <property type="entry name" value="GPCR_Rhodpsn"/>
</dbReference>
<feature type="transmembrane region" description="Helical" evidence="5">
    <location>
        <begin position="286"/>
        <end position="304"/>
    </location>
</feature>
<dbReference type="Gene3D" id="1.20.1070.10">
    <property type="entry name" value="Rhodopsin 7-helix transmembrane proteins"/>
    <property type="match status" value="1"/>
</dbReference>
<feature type="transmembrane region" description="Helical" evidence="5">
    <location>
        <begin position="246"/>
        <end position="266"/>
    </location>
</feature>
<feature type="transmembrane region" description="Helical" evidence="5">
    <location>
        <begin position="20"/>
        <end position="47"/>
    </location>
</feature>
<feature type="transmembrane region" description="Helical" evidence="5">
    <location>
        <begin position="59"/>
        <end position="79"/>
    </location>
</feature>
<protein>
    <recommendedName>
        <fullName evidence="6">G-protein coupled receptors family 1 profile domain-containing protein</fullName>
    </recommendedName>
</protein>
<dbReference type="SUPFAM" id="SSF81321">
    <property type="entry name" value="Family A G protein-coupled receptor-like"/>
    <property type="match status" value="1"/>
</dbReference>
<dbReference type="InterPro" id="IPR017452">
    <property type="entry name" value="GPCR_Rhodpsn_7TM"/>
</dbReference>
<proteinExistence type="predicted"/>
<dbReference type="GO" id="GO:0016020">
    <property type="term" value="C:membrane"/>
    <property type="evidence" value="ECO:0007669"/>
    <property type="project" value="UniProtKB-SubCell"/>
</dbReference>
<dbReference type="PANTHER" id="PTHR46641">
    <property type="entry name" value="FMRFAMIDE RECEPTOR-RELATED"/>
    <property type="match status" value="1"/>
</dbReference>
<keyword evidence="3 5" id="KW-1133">Transmembrane helix</keyword>
<name>A0A0R3U4L2_MESCO</name>
<dbReference type="STRING" id="53468.A0A0R3U4L2"/>
<dbReference type="InterPro" id="IPR052954">
    <property type="entry name" value="GPCR-Ligand_Int"/>
</dbReference>
<feature type="transmembrane region" description="Helical" evidence="5">
    <location>
        <begin position="143"/>
        <end position="166"/>
    </location>
</feature>
<gene>
    <name evidence="7" type="ORF">MCOS_LOCUS1594</name>
</gene>
<comment type="subcellular location">
    <subcellularLocation>
        <location evidence="1">Membrane</location>
    </subcellularLocation>
</comment>
<organism evidence="7 8">
    <name type="scientific">Mesocestoides corti</name>
    <name type="common">Flatworm</name>
    <dbReference type="NCBI Taxonomy" id="53468"/>
    <lineage>
        <taxon>Eukaryota</taxon>
        <taxon>Metazoa</taxon>
        <taxon>Spiralia</taxon>
        <taxon>Lophotrochozoa</taxon>
        <taxon>Platyhelminthes</taxon>
        <taxon>Cestoda</taxon>
        <taxon>Eucestoda</taxon>
        <taxon>Cyclophyllidea</taxon>
        <taxon>Mesocestoididae</taxon>
        <taxon>Mesocestoides</taxon>
    </lineage>
</organism>
<dbReference type="EMBL" id="UXSR01000209">
    <property type="protein sequence ID" value="VDD75591.1"/>
    <property type="molecule type" value="Genomic_DNA"/>
</dbReference>
<reference evidence="7 8" key="1">
    <citation type="submission" date="2018-10" db="EMBL/GenBank/DDBJ databases">
        <authorList>
            <consortium name="Pathogen Informatics"/>
        </authorList>
    </citation>
    <scope>NUCLEOTIDE SEQUENCE [LARGE SCALE GENOMIC DNA]</scope>
</reference>
<dbReference type="AlphaFoldDB" id="A0A0R3U4L2"/>
<keyword evidence="4 5" id="KW-0472">Membrane</keyword>
<evidence type="ECO:0000313" key="7">
    <source>
        <dbReference type="EMBL" id="VDD75591.1"/>
    </source>
</evidence>
<evidence type="ECO:0000256" key="1">
    <source>
        <dbReference type="ARBA" id="ARBA00004370"/>
    </source>
</evidence>
<feature type="domain" description="G-protein coupled receptors family 1 profile" evidence="6">
    <location>
        <begin position="37"/>
        <end position="302"/>
    </location>
</feature>
<evidence type="ECO:0000313" key="8">
    <source>
        <dbReference type="Proteomes" id="UP000267029"/>
    </source>
</evidence>
<keyword evidence="2 5" id="KW-0812">Transmembrane</keyword>
<dbReference type="PROSITE" id="PS50262">
    <property type="entry name" value="G_PROTEIN_RECEP_F1_2"/>
    <property type="match status" value="1"/>
</dbReference>
<dbReference type="Pfam" id="PF00001">
    <property type="entry name" value="7tm_1"/>
    <property type="match status" value="1"/>
</dbReference>
<evidence type="ECO:0000256" key="2">
    <source>
        <dbReference type="ARBA" id="ARBA00022692"/>
    </source>
</evidence>
<feature type="transmembrane region" description="Helical" evidence="5">
    <location>
        <begin position="186"/>
        <end position="207"/>
    </location>
</feature>
<dbReference type="PANTHER" id="PTHR46641:SF2">
    <property type="entry name" value="FMRFAMIDE RECEPTOR"/>
    <property type="match status" value="1"/>
</dbReference>
<dbReference type="GO" id="GO:0004930">
    <property type="term" value="F:G protein-coupled receptor activity"/>
    <property type="evidence" value="ECO:0007669"/>
    <property type="project" value="InterPro"/>
</dbReference>
<keyword evidence="8" id="KW-1185">Reference proteome</keyword>
<feature type="transmembrane region" description="Helical" evidence="5">
    <location>
        <begin position="99"/>
        <end position="122"/>
    </location>
</feature>